<evidence type="ECO:0000313" key="6">
    <source>
        <dbReference type="Proteomes" id="UP000078561"/>
    </source>
</evidence>
<evidence type="ECO:0000256" key="1">
    <source>
        <dbReference type="ARBA" id="ARBA00022737"/>
    </source>
</evidence>
<dbReference type="InterPro" id="IPR019734">
    <property type="entry name" value="TPR_rpt"/>
</dbReference>
<keyword evidence="2 3" id="KW-0802">TPR repeat</keyword>
<dbReference type="SUPFAM" id="SSF48452">
    <property type="entry name" value="TPR-like"/>
    <property type="match status" value="1"/>
</dbReference>
<dbReference type="InterPro" id="IPR051685">
    <property type="entry name" value="Ycf3/AcsC/BcsC/TPR_MFPF"/>
</dbReference>
<accession>A0A168NM75</accession>
<dbReference type="Pfam" id="PF14559">
    <property type="entry name" value="TPR_19"/>
    <property type="match status" value="1"/>
</dbReference>
<keyword evidence="6" id="KW-1185">Reference proteome</keyword>
<feature type="compositionally biased region" description="Low complexity" evidence="4">
    <location>
        <begin position="76"/>
        <end position="110"/>
    </location>
</feature>
<protein>
    <submittedName>
        <fullName evidence="5">Uncharacterized protein</fullName>
    </submittedName>
</protein>
<organism evidence="5">
    <name type="scientific">Absidia glauca</name>
    <name type="common">Pin mould</name>
    <dbReference type="NCBI Taxonomy" id="4829"/>
    <lineage>
        <taxon>Eukaryota</taxon>
        <taxon>Fungi</taxon>
        <taxon>Fungi incertae sedis</taxon>
        <taxon>Mucoromycota</taxon>
        <taxon>Mucoromycotina</taxon>
        <taxon>Mucoromycetes</taxon>
        <taxon>Mucorales</taxon>
        <taxon>Cunninghamellaceae</taxon>
        <taxon>Absidia</taxon>
    </lineage>
</organism>
<feature type="region of interest" description="Disordered" evidence="4">
    <location>
        <begin position="71"/>
        <end position="123"/>
    </location>
</feature>
<feature type="compositionally biased region" description="Basic and acidic residues" evidence="4">
    <location>
        <begin position="437"/>
        <end position="454"/>
    </location>
</feature>
<feature type="region of interest" description="Disordered" evidence="4">
    <location>
        <begin position="1"/>
        <end position="35"/>
    </location>
</feature>
<feature type="region of interest" description="Disordered" evidence="4">
    <location>
        <begin position="394"/>
        <end position="418"/>
    </location>
</feature>
<dbReference type="AlphaFoldDB" id="A0A168NM75"/>
<dbReference type="Gene3D" id="1.25.40.10">
    <property type="entry name" value="Tetratricopeptide repeat domain"/>
    <property type="match status" value="1"/>
</dbReference>
<feature type="repeat" description="TPR" evidence="3">
    <location>
        <begin position="213"/>
        <end position="246"/>
    </location>
</feature>
<evidence type="ECO:0000256" key="2">
    <source>
        <dbReference type="ARBA" id="ARBA00022803"/>
    </source>
</evidence>
<name>A0A168NM75_ABSGL</name>
<keyword evidence="1" id="KW-0677">Repeat</keyword>
<dbReference type="OrthoDB" id="1914839at2759"/>
<feature type="region of interest" description="Disordered" evidence="4">
    <location>
        <begin position="434"/>
        <end position="461"/>
    </location>
</feature>
<feature type="repeat" description="TPR" evidence="3">
    <location>
        <begin position="247"/>
        <end position="280"/>
    </location>
</feature>
<feature type="compositionally biased region" description="Polar residues" evidence="4">
    <location>
        <begin position="19"/>
        <end position="34"/>
    </location>
</feature>
<dbReference type="PANTHER" id="PTHR44943">
    <property type="entry name" value="CELLULOSE SYNTHASE OPERON PROTEIN C"/>
    <property type="match status" value="1"/>
</dbReference>
<evidence type="ECO:0000256" key="4">
    <source>
        <dbReference type="SAM" id="MobiDB-lite"/>
    </source>
</evidence>
<dbReference type="PROSITE" id="PS50005">
    <property type="entry name" value="TPR"/>
    <property type="match status" value="2"/>
</dbReference>
<dbReference type="InParanoid" id="A0A168NM75"/>
<evidence type="ECO:0000313" key="5">
    <source>
        <dbReference type="EMBL" id="SAM00824.1"/>
    </source>
</evidence>
<proteinExistence type="predicted"/>
<feature type="region of interest" description="Disordered" evidence="4">
    <location>
        <begin position="295"/>
        <end position="347"/>
    </location>
</feature>
<sequence length="478" mass="53487">MESPSTTTSSPSGWKIKIRSQSNNGSINVPSLPSTPVIETDNAFDQRLDLWAQTATFQNIASHICHDVQKDMVRRQQQQQDQQQQSDSSHISSSVTSPITNTNTNGNTTNSQPERRRGTMGDMAPFVFDNPSVLTDKEYTTWAQNGREVHHPHQWLKLASLFHIHPKTAHQRSLLSPATLQAAKIDRQVSSEVNRKQLEGYLELRRAQNRNYAENAVAEGVKLYNAKNIQEAQEFYKRALDMDPQYAEGWYRVAESLIQQKRTTEAIAQLNKALRIEPTHENAKALLCTLENTSSYTNKTNPLKDDPLLPTTKTAITHDEDTNGKESDHRRRDETTAPTQDDAHGARPHLLIDDLAAPLSHRTSPNAHMDTNPPAKGLPVITIVAVTTGLQQTHQHHHNTAVPRNGSDHHHHQFPTTTKATMTRIATIIAADDDEQGTDHHGDRIRNGKTDHPNGHLITAPPQNGPVVIRLVWIISLQ</sequence>
<dbReference type="SMART" id="SM00028">
    <property type="entry name" value="TPR"/>
    <property type="match status" value="2"/>
</dbReference>
<evidence type="ECO:0000256" key="3">
    <source>
        <dbReference type="PROSITE-ProRule" id="PRU00339"/>
    </source>
</evidence>
<feature type="compositionally biased region" description="Basic and acidic residues" evidence="4">
    <location>
        <begin position="316"/>
        <end position="345"/>
    </location>
</feature>
<gene>
    <name evidence="5" type="primary">ABSGL_06549.1 scaffold 8371</name>
</gene>
<dbReference type="STRING" id="4829.A0A168NM75"/>
<dbReference type="Proteomes" id="UP000078561">
    <property type="component" value="Unassembled WGS sequence"/>
</dbReference>
<dbReference type="InterPro" id="IPR011990">
    <property type="entry name" value="TPR-like_helical_dom_sf"/>
</dbReference>
<feature type="compositionally biased region" description="Low complexity" evidence="4">
    <location>
        <begin position="1"/>
        <end position="12"/>
    </location>
</feature>
<dbReference type="EMBL" id="LT553422">
    <property type="protein sequence ID" value="SAM00824.1"/>
    <property type="molecule type" value="Genomic_DNA"/>
</dbReference>
<reference evidence="5" key="1">
    <citation type="submission" date="2016-04" db="EMBL/GenBank/DDBJ databases">
        <authorList>
            <person name="Evans L.H."/>
            <person name="Alamgir A."/>
            <person name="Owens N."/>
            <person name="Weber N.D."/>
            <person name="Virtaneva K."/>
            <person name="Barbian K."/>
            <person name="Babar A."/>
            <person name="Rosenke K."/>
        </authorList>
    </citation>
    <scope>NUCLEOTIDE SEQUENCE [LARGE SCALE GENOMIC DNA]</scope>
    <source>
        <strain evidence="5">CBS 101.48</strain>
    </source>
</reference>
<dbReference type="PANTHER" id="PTHR44943:SF8">
    <property type="entry name" value="TPR REPEAT-CONTAINING PROTEIN MJ0263"/>
    <property type="match status" value="1"/>
</dbReference>